<dbReference type="SMART" id="SM00422">
    <property type="entry name" value="HTH_MERR"/>
    <property type="match status" value="1"/>
</dbReference>
<dbReference type="InterPro" id="IPR000551">
    <property type="entry name" value="MerR-type_HTH_dom"/>
</dbReference>
<dbReference type="InterPro" id="IPR046938">
    <property type="entry name" value="DNA_clamp_sf"/>
</dbReference>
<dbReference type="Gene3D" id="1.10.1660.10">
    <property type="match status" value="1"/>
</dbReference>
<proteinExistence type="predicted"/>
<name>A0ABW7XDS8_9MICO</name>
<dbReference type="CDD" id="cd01107">
    <property type="entry name" value="HTH_BmrR"/>
    <property type="match status" value="1"/>
</dbReference>
<accession>A0ABW7XDS8</accession>
<dbReference type="SUPFAM" id="SSF55979">
    <property type="entry name" value="DNA clamp"/>
    <property type="match status" value="1"/>
</dbReference>
<dbReference type="EMBL" id="JBIRYI010000001">
    <property type="protein sequence ID" value="MFI2485523.1"/>
    <property type="molecule type" value="Genomic_DNA"/>
</dbReference>
<dbReference type="Proteomes" id="UP001611580">
    <property type="component" value="Unassembled WGS sequence"/>
</dbReference>
<dbReference type="PANTHER" id="PTHR30204:SF97">
    <property type="entry name" value="MERR FAMILY REGULATORY PROTEIN"/>
    <property type="match status" value="1"/>
</dbReference>
<reference evidence="3 4" key="1">
    <citation type="submission" date="2024-10" db="EMBL/GenBank/DDBJ databases">
        <title>The Natural Products Discovery Center: Release of the First 8490 Sequenced Strains for Exploring Actinobacteria Biosynthetic Diversity.</title>
        <authorList>
            <person name="Kalkreuter E."/>
            <person name="Kautsar S.A."/>
            <person name="Yang D."/>
            <person name="Bader C.D."/>
            <person name="Teijaro C.N."/>
            <person name="Fluegel L."/>
            <person name="Davis C.M."/>
            <person name="Simpson J.R."/>
            <person name="Lauterbach L."/>
            <person name="Steele A.D."/>
            <person name="Gui C."/>
            <person name="Meng S."/>
            <person name="Li G."/>
            <person name="Viehrig K."/>
            <person name="Ye F."/>
            <person name="Su P."/>
            <person name="Kiefer A.F."/>
            <person name="Nichols A."/>
            <person name="Cepeda A.J."/>
            <person name="Yan W."/>
            <person name="Fan B."/>
            <person name="Jiang Y."/>
            <person name="Adhikari A."/>
            <person name="Zheng C.-J."/>
            <person name="Schuster L."/>
            <person name="Cowan T.M."/>
            <person name="Smanski M.J."/>
            <person name="Chevrette M.G."/>
            <person name="De Carvalho L.P.S."/>
            <person name="Shen B."/>
        </authorList>
    </citation>
    <scope>NUCLEOTIDE SEQUENCE [LARGE SCALE GENOMIC DNA]</scope>
    <source>
        <strain evidence="3 4">NPDC019481</strain>
    </source>
</reference>
<protein>
    <submittedName>
        <fullName evidence="3">MerR family transcriptional regulator</fullName>
    </submittedName>
</protein>
<feature type="domain" description="HTH merR-type" evidence="2">
    <location>
        <begin position="6"/>
        <end position="76"/>
    </location>
</feature>
<keyword evidence="4" id="KW-1185">Reference proteome</keyword>
<sequence length="338" mass="35618">MHHVTLLTVGAFARASGLPVSALRYYDAAGLLRPAHVDPATGYRRYAPDQVERARLVARMRRTGMPVSDIGRVITADPVTARRVVDAHQRRLEAELGAATAQLAEARELLGVTTSLTVDAVALRSALGSVRHAVGEQADWPALHGVLFDVGDAALRLVATDRHRLAVSALPAAGVDGPPVRVIVPVAVVDAFLDRPETGQVGVSLTADRVTLGGLDGTSIDALYPDYEAVLAAHGFRGVEEKVGTSVTAPDLLYRVETANGADAGRRDLVLLGLDPAELHIGDARGTVAFDRQYLADAVRSFGDADLLLTAGERDTLRLAAAHGPDAVVLLMPVRLAA</sequence>
<dbReference type="RefSeq" id="WP_397400686.1">
    <property type="nucleotide sequence ID" value="NZ_JBIRYI010000001.1"/>
</dbReference>
<evidence type="ECO:0000313" key="3">
    <source>
        <dbReference type="EMBL" id="MFI2485523.1"/>
    </source>
</evidence>
<dbReference type="Pfam" id="PF13411">
    <property type="entry name" value="MerR_1"/>
    <property type="match status" value="1"/>
</dbReference>
<dbReference type="InterPro" id="IPR047057">
    <property type="entry name" value="MerR_fam"/>
</dbReference>
<organism evidence="3 4">
    <name type="scientific">Promicromonospora kroppenstedtii</name>
    <dbReference type="NCBI Taxonomy" id="440482"/>
    <lineage>
        <taxon>Bacteria</taxon>
        <taxon>Bacillati</taxon>
        <taxon>Actinomycetota</taxon>
        <taxon>Actinomycetes</taxon>
        <taxon>Micrococcales</taxon>
        <taxon>Promicromonosporaceae</taxon>
        <taxon>Promicromonospora</taxon>
    </lineage>
</organism>
<dbReference type="SUPFAM" id="SSF46955">
    <property type="entry name" value="Putative DNA-binding domain"/>
    <property type="match status" value="1"/>
</dbReference>
<comment type="caution">
    <text evidence="3">The sequence shown here is derived from an EMBL/GenBank/DDBJ whole genome shotgun (WGS) entry which is preliminary data.</text>
</comment>
<gene>
    <name evidence="3" type="ORF">ACH47X_01370</name>
</gene>
<evidence type="ECO:0000259" key="2">
    <source>
        <dbReference type="PROSITE" id="PS50937"/>
    </source>
</evidence>
<dbReference type="Gene3D" id="3.10.150.10">
    <property type="entry name" value="DNA Polymerase III, subunit A, domain 2"/>
    <property type="match status" value="1"/>
</dbReference>
<evidence type="ECO:0000256" key="1">
    <source>
        <dbReference type="ARBA" id="ARBA00023125"/>
    </source>
</evidence>
<dbReference type="InterPro" id="IPR009061">
    <property type="entry name" value="DNA-bd_dom_put_sf"/>
</dbReference>
<dbReference type="Pfam" id="PF02767">
    <property type="entry name" value="DNA_pol3_beta_2"/>
    <property type="match status" value="1"/>
</dbReference>
<dbReference type="PROSITE" id="PS50937">
    <property type="entry name" value="HTH_MERR_2"/>
    <property type="match status" value="1"/>
</dbReference>
<evidence type="ECO:0000313" key="4">
    <source>
        <dbReference type="Proteomes" id="UP001611580"/>
    </source>
</evidence>
<keyword evidence="1" id="KW-0238">DNA-binding</keyword>
<dbReference type="PANTHER" id="PTHR30204">
    <property type="entry name" value="REDOX-CYCLING DRUG-SENSING TRANSCRIPTIONAL ACTIVATOR SOXR"/>
    <property type="match status" value="1"/>
</dbReference>
<dbReference type="InterPro" id="IPR022637">
    <property type="entry name" value="DNA_polIII_beta_cen"/>
</dbReference>